<dbReference type="GO" id="GO:0008168">
    <property type="term" value="F:methyltransferase activity"/>
    <property type="evidence" value="ECO:0007669"/>
    <property type="project" value="UniProtKB-KW"/>
</dbReference>
<dbReference type="Proteomes" id="UP000637513">
    <property type="component" value="Unassembled WGS sequence"/>
</dbReference>
<comment type="cofactor">
    <cofactor evidence="12">
        <name>Zn(2+)</name>
        <dbReference type="ChEBI" id="CHEBI:29105"/>
    </cofactor>
</comment>
<keyword evidence="8 12" id="KW-0479">Metal-binding</keyword>
<reference evidence="14 15" key="1">
    <citation type="submission" date="2020-08" db="EMBL/GenBank/DDBJ databases">
        <title>Genome public.</title>
        <authorList>
            <person name="Liu C."/>
            <person name="Sun Q."/>
        </authorList>
    </citation>
    <scope>NUCLEOTIDE SEQUENCE [LARGE SCALE GENOMIC DNA]</scope>
    <source>
        <strain evidence="14 15">BX3</strain>
    </source>
</reference>
<comment type="pathway">
    <text evidence="2">One-carbon metabolism; tetrahydrofolate interconversion.</text>
</comment>
<evidence type="ECO:0000256" key="3">
    <source>
        <dbReference type="ARBA" id="ARBA00010398"/>
    </source>
</evidence>
<dbReference type="Pfam" id="PF02574">
    <property type="entry name" value="S-methyl_trans"/>
    <property type="match status" value="1"/>
</dbReference>
<evidence type="ECO:0000256" key="11">
    <source>
        <dbReference type="ARBA" id="ARBA00023285"/>
    </source>
</evidence>
<dbReference type="Gene3D" id="3.20.20.330">
    <property type="entry name" value="Homocysteine-binding-like domain"/>
    <property type="match status" value="1"/>
</dbReference>
<dbReference type="GO" id="GO:0032259">
    <property type="term" value="P:methylation"/>
    <property type="evidence" value="ECO:0007669"/>
    <property type="project" value="UniProtKB-KW"/>
</dbReference>
<dbReference type="SUPFAM" id="SSF82282">
    <property type="entry name" value="Homocysteine S-methyltransferase"/>
    <property type="match status" value="1"/>
</dbReference>
<keyword evidence="15" id="KW-1185">Reference proteome</keyword>
<keyword evidence="9" id="KW-0274">FAD</keyword>
<sequence>MTVQEYLKEKPLLFDGAMGTYLVEKHPETVKRNCEFMNIEHPEWVQKIHEKYLKAGAVAIKTNTFSANTVVLQQPVENVKEMIKKGYQIAQNAIKDFAGERFIFADIGPVPVNEERDLLEAYKEIANTFLECGAQNFLFETMESREAIEEIASYIKEKAPGSFIAVSFAASPEGYTRGGFFVKKLFWDLQQSESIDALGFNCVSGPKHLLDLVQRLDKKKIKKYLTIMPNAGYPTLLGNRMYYEQSYTYFSNNIEKLLEEGVAMVGGCCGTRPKDIKGVAEMMQQKQDRFVTWIEKRDRKLVQAAGYKEELESTHIVANKNEHNTFAKKLFAGEKVIVVELDPPIEPDIDFFMEGAARYKYAGVDAIDIADCPIAKARIDSSILACKVTRELGLTTIPHMTCRDRNINATKALLLGLNVEGVNNVLTVTGDPVPTAMRDQVKTMFSYNSAMLARHIQSLNEEVFEENPFMVSGALNINALQFDSQIRHAKKKIENGVSVLFTQPVLSERGFANLKRAREELDVKILGGIMPVVSYRNACFMNNEMAGIDVQDTIVSMYQDKNREEGEELAYRISTAIIDKITDYVDGYYLITPFKRVELLLRIIHYVKNKNNR</sequence>
<dbReference type="EC" id="2.1.1.10" evidence="14"/>
<dbReference type="RefSeq" id="WP_249305570.1">
    <property type="nucleotide sequence ID" value="NZ_JACRSW010000035.1"/>
</dbReference>
<dbReference type="InterPro" id="IPR050554">
    <property type="entry name" value="Met_Synthase/Corrinoid"/>
</dbReference>
<evidence type="ECO:0000256" key="7">
    <source>
        <dbReference type="ARBA" id="ARBA00022691"/>
    </source>
</evidence>
<proteinExistence type="inferred from homology"/>
<comment type="caution">
    <text evidence="14">The sequence shown here is derived from an EMBL/GenBank/DDBJ whole genome shotgun (WGS) entry which is preliminary data.</text>
</comment>
<evidence type="ECO:0000256" key="6">
    <source>
        <dbReference type="ARBA" id="ARBA00022679"/>
    </source>
</evidence>
<dbReference type="GO" id="GO:0004489">
    <property type="term" value="F:methylenetetrahydrofolate reductase [NAD(P)H] activity"/>
    <property type="evidence" value="ECO:0007669"/>
    <property type="project" value="UniProtKB-EC"/>
</dbReference>
<accession>A0ABR7MWB9</accession>
<keyword evidence="7" id="KW-0949">S-adenosyl-L-methionine</keyword>
<evidence type="ECO:0000313" key="14">
    <source>
        <dbReference type="EMBL" id="MBC8558109.1"/>
    </source>
</evidence>
<evidence type="ECO:0000256" key="4">
    <source>
        <dbReference type="ARBA" id="ARBA00022603"/>
    </source>
</evidence>
<dbReference type="InterPro" id="IPR003171">
    <property type="entry name" value="Mehydrof_redctse-like"/>
</dbReference>
<feature type="binding site" evidence="12">
    <location>
        <position position="268"/>
    </location>
    <ligand>
        <name>Zn(2+)</name>
        <dbReference type="ChEBI" id="CHEBI:29105"/>
    </ligand>
</feature>
<dbReference type="InterPro" id="IPR029041">
    <property type="entry name" value="FAD-linked_oxidoreductase-like"/>
</dbReference>
<dbReference type="Pfam" id="PF02219">
    <property type="entry name" value="MTHFR"/>
    <property type="match status" value="1"/>
</dbReference>
<organism evidence="14 15">
    <name type="scientific">Jutongia hominis</name>
    <dbReference type="NCBI Taxonomy" id="2763664"/>
    <lineage>
        <taxon>Bacteria</taxon>
        <taxon>Bacillati</taxon>
        <taxon>Bacillota</taxon>
        <taxon>Clostridia</taxon>
        <taxon>Lachnospirales</taxon>
        <taxon>Lachnospiraceae</taxon>
        <taxon>Jutongia</taxon>
    </lineage>
</organism>
<feature type="binding site" evidence="12">
    <location>
        <position position="202"/>
    </location>
    <ligand>
        <name>Zn(2+)</name>
        <dbReference type="ChEBI" id="CHEBI:29105"/>
    </ligand>
</feature>
<evidence type="ECO:0000259" key="13">
    <source>
        <dbReference type="PROSITE" id="PS50970"/>
    </source>
</evidence>
<comment type="cofactor">
    <cofactor evidence="1">
        <name>FAD</name>
        <dbReference type="ChEBI" id="CHEBI:57692"/>
    </cofactor>
</comment>
<keyword evidence="6 12" id="KW-0808">Transferase</keyword>
<feature type="binding site" evidence="12">
    <location>
        <position position="269"/>
    </location>
    <ligand>
        <name>Zn(2+)</name>
        <dbReference type="ChEBI" id="CHEBI:29105"/>
    </ligand>
</feature>
<evidence type="ECO:0000256" key="12">
    <source>
        <dbReference type="PROSITE-ProRule" id="PRU00333"/>
    </source>
</evidence>
<dbReference type="EC" id="1.5.1.20" evidence="14"/>
<comment type="similarity">
    <text evidence="3">Belongs to the vitamin-B12 dependent methionine synthase family.</text>
</comment>
<gene>
    <name evidence="14" type="ORF">H8700_10390</name>
</gene>
<evidence type="ECO:0000256" key="2">
    <source>
        <dbReference type="ARBA" id="ARBA00004777"/>
    </source>
</evidence>
<protein>
    <submittedName>
        <fullName evidence="14">Bifunctional homocysteine S-methyltransferase/methylenetetrahydrofolate reductase</fullName>
        <ecNumber evidence="14">1.5.1.20</ecNumber>
        <ecNumber evidence="14">2.1.1.10</ecNumber>
    </submittedName>
</protein>
<dbReference type="SUPFAM" id="SSF51730">
    <property type="entry name" value="FAD-linked oxidoreductase"/>
    <property type="match status" value="1"/>
</dbReference>
<dbReference type="NCBIfam" id="NF006396">
    <property type="entry name" value="PRK08645.1"/>
    <property type="match status" value="1"/>
</dbReference>
<evidence type="ECO:0000313" key="15">
    <source>
        <dbReference type="Proteomes" id="UP000637513"/>
    </source>
</evidence>
<evidence type="ECO:0000256" key="8">
    <source>
        <dbReference type="ARBA" id="ARBA00022723"/>
    </source>
</evidence>
<keyword evidence="11" id="KW-0170">Cobalt</keyword>
<dbReference type="EMBL" id="JACRSW010000035">
    <property type="protein sequence ID" value="MBC8558109.1"/>
    <property type="molecule type" value="Genomic_DNA"/>
</dbReference>
<dbReference type="InterPro" id="IPR036589">
    <property type="entry name" value="HCY_dom_sf"/>
</dbReference>
<evidence type="ECO:0000256" key="5">
    <source>
        <dbReference type="ARBA" id="ARBA00022630"/>
    </source>
</evidence>
<evidence type="ECO:0000256" key="10">
    <source>
        <dbReference type="ARBA" id="ARBA00023002"/>
    </source>
</evidence>
<dbReference type="PROSITE" id="PS50970">
    <property type="entry name" value="HCY"/>
    <property type="match status" value="1"/>
</dbReference>
<evidence type="ECO:0000256" key="1">
    <source>
        <dbReference type="ARBA" id="ARBA00001974"/>
    </source>
</evidence>
<evidence type="ECO:0000256" key="9">
    <source>
        <dbReference type="ARBA" id="ARBA00022827"/>
    </source>
</evidence>
<dbReference type="CDD" id="cd00537">
    <property type="entry name" value="MTHFR"/>
    <property type="match status" value="1"/>
</dbReference>
<feature type="domain" description="Hcy-binding" evidence="13">
    <location>
        <begin position="1"/>
        <end position="283"/>
    </location>
</feature>
<keyword evidence="5" id="KW-0285">Flavoprotein</keyword>
<dbReference type="InterPro" id="IPR003726">
    <property type="entry name" value="HCY_dom"/>
</dbReference>
<keyword evidence="12" id="KW-0862">Zinc</keyword>
<keyword evidence="10 14" id="KW-0560">Oxidoreductase</keyword>
<name>A0ABR7MWB9_9FIRM</name>
<dbReference type="PANTHER" id="PTHR45833">
    <property type="entry name" value="METHIONINE SYNTHASE"/>
    <property type="match status" value="1"/>
</dbReference>
<dbReference type="PANTHER" id="PTHR45833:SF1">
    <property type="entry name" value="METHIONINE SYNTHASE"/>
    <property type="match status" value="1"/>
</dbReference>
<dbReference type="Gene3D" id="3.20.20.220">
    <property type="match status" value="1"/>
</dbReference>
<keyword evidence="4 12" id="KW-0489">Methyltransferase</keyword>